<evidence type="ECO:0000256" key="1">
    <source>
        <dbReference type="SAM" id="MobiDB-lite"/>
    </source>
</evidence>
<organism evidence="4 5">
    <name type="scientific">Candidatus Fimadaptatus faecigallinarum</name>
    <dbReference type="NCBI Taxonomy" id="2840814"/>
    <lineage>
        <taxon>Bacteria</taxon>
        <taxon>Bacillati</taxon>
        <taxon>Bacillota</taxon>
        <taxon>Clostridia</taxon>
        <taxon>Eubacteriales</taxon>
        <taxon>Candidatus Fimadaptatus</taxon>
    </lineage>
</organism>
<evidence type="ECO:0000259" key="3">
    <source>
        <dbReference type="Pfam" id="PF02557"/>
    </source>
</evidence>
<dbReference type="InterPro" id="IPR009045">
    <property type="entry name" value="Zn_M74/Hedgehog-like"/>
</dbReference>
<accession>A0A9D1LR29</accession>
<evidence type="ECO:0000256" key="2">
    <source>
        <dbReference type="SAM" id="SignalP"/>
    </source>
</evidence>
<feature type="chain" id="PRO_5039248603" evidence="2">
    <location>
        <begin position="29"/>
        <end position="325"/>
    </location>
</feature>
<dbReference type="InterPro" id="IPR003709">
    <property type="entry name" value="VanY-like_core_dom"/>
</dbReference>
<evidence type="ECO:0000313" key="5">
    <source>
        <dbReference type="Proteomes" id="UP000824123"/>
    </source>
</evidence>
<dbReference type="PANTHER" id="PTHR34385">
    <property type="entry name" value="D-ALANYL-D-ALANINE CARBOXYPEPTIDASE"/>
    <property type="match status" value="1"/>
</dbReference>
<feature type="signal peptide" evidence="2">
    <location>
        <begin position="1"/>
        <end position="28"/>
    </location>
</feature>
<dbReference type="AlphaFoldDB" id="A0A9D1LR29"/>
<protein>
    <submittedName>
        <fullName evidence="4">M15 family metallopeptidase</fullName>
    </submittedName>
</protein>
<feature type="compositionally biased region" description="Low complexity" evidence="1">
    <location>
        <begin position="69"/>
        <end position="89"/>
    </location>
</feature>
<dbReference type="Pfam" id="PF02557">
    <property type="entry name" value="VanY"/>
    <property type="match status" value="1"/>
</dbReference>
<gene>
    <name evidence="4" type="ORF">IAC59_04185</name>
</gene>
<dbReference type="InterPro" id="IPR058193">
    <property type="entry name" value="VanY/YodJ_core_dom"/>
</dbReference>
<comment type="caution">
    <text evidence="4">The sequence shown here is derived from an EMBL/GenBank/DDBJ whole genome shotgun (WGS) entry which is preliminary data.</text>
</comment>
<dbReference type="EMBL" id="DVNK01000028">
    <property type="protein sequence ID" value="HIU46436.1"/>
    <property type="molecule type" value="Genomic_DNA"/>
</dbReference>
<dbReference type="GO" id="GO:0006508">
    <property type="term" value="P:proteolysis"/>
    <property type="evidence" value="ECO:0007669"/>
    <property type="project" value="InterPro"/>
</dbReference>
<dbReference type="Gene3D" id="3.30.1380.10">
    <property type="match status" value="1"/>
</dbReference>
<dbReference type="GO" id="GO:0008233">
    <property type="term" value="F:peptidase activity"/>
    <property type="evidence" value="ECO:0007669"/>
    <property type="project" value="InterPro"/>
</dbReference>
<reference evidence="4" key="1">
    <citation type="submission" date="2020-10" db="EMBL/GenBank/DDBJ databases">
        <authorList>
            <person name="Gilroy R."/>
        </authorList>
    </citation>
    <scope>NUCLEOTIDE SEQUENCE</scope>
    <source>
        <strain evidence="4">ChiSxjej2B14-8506</strain>
    </source>
</reference>
<feature type="region of interest" description="Disordered" evidence="1">
    <location>
        <begin position="69"/>
        <end position="99"/>
    </location>
</feature>
<dbReference type="InterPro" id="IPR052179">
    <property type="entry name" value="DD-CPase-like"/>
</dbReference>
<name>A0A9D1LR29_9FIRM</name>
<keyword evidence="2" id="KW-0732">Signal</keyword>
<sequence>MHDERPCRAWRVLALAALVAALPACAHAAAADARISAEPVNAFDLITGAYELPDTAYVAPTALPTATPTAIPTAAPTATPTAAPTAAPTGMPEGTYTGAHPVAPTLPSGLIASAATANATPTPTVTPLGDVSAGEFSLMILVNRDNPMPEGLKPTLVDIGGGDSVDARCYDDLMLMLDDCRAAGLEPVICSAYRTQEYQTMLYENKIDRLIAQGFSAELAPALAMTVVALPGTSEHQLGLALDIVDASYQQLDEAQEHTPVQRWLMDNSYRYGFILRYPNDKSAVTGIIYEPWHYRYVGRDAAQQIYDSGLCLEEFLAAHPRAVG</sequence>
<dbReference type="PANTHER" id="PTHR34385:SF1">
    <property type="entry name" value="PEPTIDOGLYCAN L-ALANYL-D-GLUTAMATE ENDOPEPTIDASE CWLK"/>
    <property type="match status" value="1"/>
</dbReference>
<dbReference type="SUPFAM" id="SSF55166">
    <property type="entry name" value="Hedgehog/DD-peptidase"/>
    <property type="match status" value="1"/>
</dbReference>
<reference evidence="4" key="2">
    <citation type="journal article" date="2021" name="PeerJ">
        <title>Extensive microbial diversity within the chicken gut microbiome revealed by metagenomics and culture.</title>
        <authorList>
            <person name="Gilroy R."/>
            <person name="Ravi A."/>
            <person name="Getino M."/>
            <person name="Pursley I."/>
            <person name="Horton D.L."/>
            <person name="Alikhan N.F."/>
            <person name="Baker D."/>
            <person name="Gharbi K."/>
            <person name="Hall N."/>
            <person name="Watson M."/>
            <person name="Adriaenssens E.M."/>
            <person name="Foster-Nyarko E."/>
            <person name="Jarju S."/>
            <person name="Secka A."/>
            <person name="Antonio M."/>
            <person name="Oren A."/>
            <person name="Chaudhuri R.R."/>
            <person name="La Ragione R."/>
            <person name="Hildebrand F."/>
            <person name="Pallen M.J."/>
        </authorList>
    </citation>
    <scope>NUCLEOTIDE SEQUENCE</scope>
    <source>
        <strain evidence="4">ChiSxjej2B14-8506</strain>
    </source>
</reference>
<feature type="domain" description="D-alanyl-D-alanine carboxypeptidase-like core" evidence="3">
    <location>
        <begin position="164"/>
        <end position="299"/>
    </location>
</feature>
<dbReference type="CDD" id="cd14852">
    <property type="entry name" value="LD-carboxypeptidase"/>
    <property type="match status" value="1"/>
</dbReference>
<proteinExistence type="predicted"/>
<evidence type="ECO:0000313" key="4">
    <source>
        <dbReference type="EMBL" id="HIU46436.1"/>
    </source>
</evidence>
<dbReference type="Proteomes" id="UP000824123">
    <property type="component" value="Unassembled WGS sequence"/>
</dbReference>